<dbReference type="Proteomes" id="UP000823561">
    <property type="component" value="Chromosome 12"/>
</dbReference>
<keyword evidence="2" id="KW-1185">Reference proteome</keyword>
<evidence type="ECO:0000313" key="1">
    <source>
        <dbReference type="EMBL" id="KAG5272770.1"/>
    </source>
</evidence>
<evidence type="ECO:0000313" key="2">
    <source>
        <dbReference type="Proteomes" id="UP000823561"/>
    </source>
</evidence>
<protein>
    <submittedName>
        <fullName evidence="1">Uncharacterized protein</fullName>
    </submittedName>
</protein>
<dbReference type="EMBL" id="JADWDJ010000012">
    <property type="protein sequence ID" value="KAG5272770.1"/>
    <property type="molecule type" value="Genomic_DNA"/>
</dbReference>
<dbReference type="AlphaFoldDB" id="A0AAV6GD57"/>
<gene>
    <name evidence="1" type="ORF">AALO_G00169100</name>
</gene>
<reference evidence="1" key="1">
    <citation type="submission" date="2020-10" db="EMBL/GenBank/DDBJ databases">
        <title>Chromosome-scale genome assembly of the Allis shad, Alosa alosa.</title>
        <authorList>
            <person name="Margot Z."/>
            <person name="Christophe K."/>
            <person name="Cabau C."/>
            <person name="Louis A."/>
            <person name="Berthelot C."/>
            <person name="Parey E."/>
            <person name="Roest Crollius H."/>
            <person name="Montfort J."/>
            <person name="Robinson-Rechavi M."/>
            <person name="Bucao C."/>
            <person name="Bouchez O."/>
            <person name="Gislard M."/>
            <person name="Lluch J."/>
            <person name="Milhes M."/>
            <person name="Lampietro C."/>
            <person name="Lopez Roques C."/>
            <person name="Donnadieu C."/>
            <person name="Braasch I."/>
            <person name="Desvignes T."/>
            <person name="Postlethwait J."/>
            <person name="Bobe J."/>
            <person name="Guiguen Y."/>
        </authorList>
    </citation>
    <scope>NUCLEOTIDE SEQUENCE</scope>
    <source>
        <strain evidence="1">M-15738</strain>
        <tissue evidence="1">Blood</tissue>
    </source>
</reference>
<proteinExistence type="predicted"/>
<sequence>MCPLAVNQGKARESVTRSEVFGNIQSTKSEALASIQSEFSSMIAQQATVPFTETTEWHHFSAKAHVLGDECLSGAVSHALQECHGVGTSRAAVTEALARSTEWAARHRSCLPPLPGHCDVPGHGVEVVAP</sequence>
<name>A0AAV6GD57_9TELE</name>
<comment type="caution">
    <text evidence="1">The sequence shown here is derived from an EMBL/GenBank/DDBJ whole genome shotgun (WGS) entry which is preliminary data.</text>
</comment>
<organism evidence="1 2">
    <name type="scientific">Alosa alosa</name>
    <name type="common">allis shad</name>
    <dbReference type="NCBI Taxonomy" id="278164"/>
    <lineage>
        <taxon>Eukaryota</taxon>
        <taxon>Metazoa</taxon>
        <taxon>Chordata</taxon>
        <taxon>Craniata</taxon>
        <taxon>Vertebrata</taxon>
        <taxon>Euteleostomi</taxon>
        <taxon>Actinopterygii</taxon>
        <taxon>Neopterygii</taxon>
        <taxon>Teleostei</taxon>
        <taxon>Clupei</taxon>
        <taxon>Clupeiformes</taxon>
        <taxon>Clupeoidei</taxon>
        <taxon>Clupeidae</taxon>
        <taxon>Alosa</taxon>
    </lineage>
</organism>
<accession>A0AAV6GD57</accession>